<keyword evidence="4 7" id="KW-0378">Hydrolase</keyword>
<evidence type="ECO:0000313" key="10">
    <source>
        <dbReference type="Proteomes" id="UP001276854"/>
    </source>
</evidence>
<keyword evidence="3 7" id="KW-0081">Bacteriolytic enzyme</keyword>
<dbReference type="InterPro" id="IPR036505">
    <property type="entry name" value="Amidase/PGRP_sf"/>
</dbReference>
<dbReference type="Pfam" id="PF01510">
    <property type="entry name" value="Amidase_2"/>
    <property type="match status" value="1"/>
</dbReference>
<dbReference type="CDD" id="cd06583">
    <property type="entry name" value="PGRP"/>
    <property type="match status" value="1"/>
</dbReference>
<evidence type="ECO:0000256" key="4">
    <source>
        <dbReference type="ARBA" id="ARBA00022801"/>
    </source>
</evidence>
<proteinExistence type="inferred from homology"/>
<dbReference type="PANTHER" id="PTHR38107:SF3">
    <property type="entry name" value="LYSOZYME RRRD-RELATED"/>
    <property type="match status" value="1"/>
</dbReference>
<sequence>MNMKQCYLDRHPCFQAGKRIKVKGLMLHSVGCPQPSAGSFVAQWNSPSAARACVHGFIDGNTGDVFQTLPWDYRAWHCGGEANNTHIGVEMCEPSCLRYTGGAAFICSDPDAAREVVNRTYHAAVELFAFLCKQYKLNPLQEGIIISHKEGHDRGLASGHGDPEHIWNQLNTGYTMDTFRAEVEHVMKEATEQPAADTGTGLAEIRPGDHVKIMSEAVYYNDKAMPDWVKTDTWIVSSVKNDRVVIDKNDSGSKSICSPVNVKYLIKQESEKEENHREAALPAPSVNKSFCISAAGIQLIAKYEGCRLEAYKCPAGVWTIGYGHTEGVQSGQRITQQLAIGMLQADAEKYADYVNSYKKNGIISFSLNQNQFDALASFTYNCGPGNLKSLVSGRSAMEVADKFPAYNKGGGKVLEGLTRRRNEERELFLK</sequence>
<evidence type="ECO:0000256" key="2">
    <source>
        <dbReference type="ARBA" id="ARBA00022529"/>
    </source>
</evidence>
<accession>A0ABU4GIH2</accession>
<keyword evidence="2 7" id="KW-0929">Antimicrobial</keyword>
<comment type="similarity">
    <text evidence="7">Belongs to the glycosyl hydrolase 24 family.</text>
</comment>
<dbReference type="EMBL" id="JAWONS010000109">
    <property type="protein sequence ID" value="MDW2797414.1"/>
    <property type="molecule type" value="Genomic_DNA"/>
</dbReference>
<dbReference type="InterPro" id="IPR033907">
    <property type="entry name" value="Endolysin_autolysin"/>
</dbReference>
<feature type="domain" description="N-acetylmuramoyl-L-alanine amidase" evidence="8">
    <location>
        <begin position="11"/>
        <end position="164"/>
    </location>
</feature>
<dbReference type="Pfam" id="PF00959">
    <property type="entry name" value="Phage_lysozyme"/>
    <property type="match status" value="1"/>
</dbReference>
<protein>
    <recommendedName>
        <fullName evidence="7">Lysozyme</fullName>
        <ecNumber evidence="7">3.2.1.17</ecNumber>
    </recommendedName>
</protein>
<keyword evidence="10" id="KW-1185">Reference proteome</keyword>
<gene>
    <name evidence="9" type="ORF">RZO55_07475</name>
</gene>
<evidence type="ECO:0000256" key="5">
    <source>
        <dbReference type="ARBA" id="ARBA00023200"/>
    </source>
</evidence>
<evidence type="ECO:0000256" key="3">
    <source>
        <dbReference type="ARBA" id="ARBA00022638"/>
    </source>
</evidence>
<keyword evidence="5" id="KW-1035">Host cytoplasm</keyword>
<reference evidence="9 10" key="1">
    <citation type="submission" date="2023-10" db="EMBL/GenBank/DDBJ databases">
        <title>A novel Glycoside Hydrolase 43-Like Enzyme from Clostrdium boliviensis is an Endo-xylanase, and a Candidate for Xylooligosaccharides Production from Different Xylan Substrates.</title>
        <authorList>
            <person name="Alvarez M.T."/>
            <person name="Rocabado-Villegas L.R."/>
            <person name="Salas-Veizaga D.M."/>
            <person name="Linares-Pasten J.A."/>
            <person name="Gudmundsdottir E.E."/>
            <person name="Hreggvidsson G.O."/>
            <person name="Adlercreutz P."/>
            <person name="Nordberg Karlsson E."/>
        </authorList>
    </citation>
    <scope>NUCLEOTIDE SEQUENCE [LARGE SCALE GENOMIC DNA]</scope>
    <source>
        <strain evidence="9 10">E-1</strain>
    </source>
</reference>
<dbReference type="Gene3D" id="1.10.530.40">
    <property type="match status" value="1"/>
</dbReference>
<dbReference type="GO" id="GO:0008745">
    <property type="term" value="F:N-acetylmuramoyl-L-alanine amidase activity"/>
    <property type="evidence" value="ECO:0007669"/>
    <property type="project" value="UniProtKB-EC"/>
</dbReference>
<dbReference type="SUPFAM" id="SSF55846">
    <property type="entry name" value="N-acetylmuramoyl-L-alanine amidase-like"/>
    <property type="match status" value="1"/>
</dbReference>
<dbReference type="InterPro" id="IPR051018">
    <property type="entry name" value="Bacteriophage_GH24"/>
</dbReference>
<evidence type="ECO:0000256" key="1">
    <source>
        <dbReference type="ARBA" id="ARBA00000632"/>
    </source>
</evidence>
<dbReference type="RefSeq" id="WP_318063663.1">
    <property type="nucleotide sequence ID" value="NZ_JAWONS010000109.1"/>
</dbReference>
<dbReference type="CDD" id="cd00737">
    <property type="entry name" value="lyz_endolysin_autolysin"/>
    <property type="match status" value="1"/>
</dbReference>
<name>A0ABU4GIH2_9CLOT</name>
<keyword evidence="6 7" id="KW-0326">Glycosidase</keyword>
<comment type="caution">
    <text evidence="9">The sequence shown here is derived from an EMBL/GenBank/DDBJ whole genome shotgun (WGS) entry which is preliminary data.</text>
</comment>
<evidence type="ECO:0000256" key="6">
    <source>
        <dbReference type="ARBA" id="ARBA00023295"/>
    </source>
</evidence>
<dbReference type="HAMAP" id="MF_04110">
    <property type="entry name" value="ENDOLYSIN_T4"/>
    <property type="match status" value="1"/>
</dbReference>
<comment type="catalytic activity">
    <reaction evidence="1 7">
        <text>Hydrolysis of (1-&gt;4)-beta-linkages between N-acetylmuramic acid and N-acetyl-D-glucosamine residues in a peptidoglycan and between N-acetyl-D-glucosamine residues in chitodextrins.</text>
        <dbReference type="EC" id="3.2.1.17"/>
    </reaction>
</comment>
<dbReference type="InterPro" id="IPR034690">
    <property type="entry name" value="Endolysin_T4_type"/>
</dbReference>
<dbReference type="PANTHER" id="PTHR38107">
    <property type="match status" value="1"/>
</dbReference>
<dbReference type="Proteomes" id="UP001276854">
    <property type="component" value="Unassembled WGS sequence"/>
</dbReference>
<dbReference type="InterPro" id="IPR023347">
    <property type="entry name" value="Lysozyme_dom_sf"/>
</dbReference>
<dbReference type="SMART" id="SM00644">
    <property type="entry name" value="Ami_2"/>
    <property type="match status" value="1"/>
</dbReference>
<dbReference type="EC" id="3.2.1.17" evidence="7"/>
<dbReference type="InterPro" id="IPR023346">
    <property type="entry name" value="Lysozyme-like_dom_sf"/>
</dbReference>
<dbReference type="SUPFAM" id="SSF53955">
    <property type="entry name" value="Lysozyme-like"/>
    <property type="match status" value="1"/>
</dbReference>
<dbReference type="Gene3D" id="3.40.80.10">
    <property type="entry name" value="Peptidoglycan recognition protein-like"/>
    <property type="match status" value="1"/>
</dbReference>
<dbReference type="InterPro" id="IPR002502">
    <property type="entry name" value="Amidase_domain"/>
</dbReference>
<dbReference type="InterPro" id="IPR002196">
    <property type="entry name" value="Glyco_hydro_24"/>
</dbReference>
<evidence type="ECO:0000256" key="7">
    <source>
        <dbReference type="RuleBase" id="RU003788"/>
    </source>
</evidence>
<evidence type="ECO:0000259" key="8">
    <source>
        <dbReference type="SMART" id="SM00644"/>
    </source>
</evidence>
<evidence type="ECO:0000313" key="9">
    <source>
        <dbReference type="EMBL" id="MDW2797414.1"/>
    </source>
</evidence>
<organism evidence="9 10">
    <name type="scientific">Clostridium boliviensis</name>
    <dbReference type="NCBI Taxonomy" id="318465"/>
    <lineage>
        <taxon>Bacteria</taxon>
        <taxon>Bacillati</taxon>
        <taxon>Bacillota</taxon>
        <taxon>Clostridia</taxon>
        <taxon>Eubacteriales</taxon>
        <taxon>Clostridiaceae</taxon>
        <taxon>Clostridium</taxon>
    </lineage>
</organism>